<feature type="compositionally biased region" description="Low complexity" evidence="1">
    <location>
        <begin position="36"/>
        <end position="52"/>
    </location>
</feature>
<feature type="region of interest" description="Disordered" evidence="1">
    <location>
        <begin position="36"/>
        <end position="56"/>
    </location>
</feature>
<feature type="region of interest" description="Disordered" evidence="1">
    <location>
        <begin position="72"/>
        <end position="99"/>
    </location>
</feature>
<dbReference type="RefSeq" id="WP_244683984.1">
    <property type="nucleotide sequence ID" value="NZ_CP095043.1"/>
</dbReference>
<dbReference type="EMBL" id="CP095043">
    <property type="protein sequence ID" value="UOQ59138.1"/>
    <property type="molecule type" value="Genomic_DNA"/>
</dbReference>
<gene>
    <name evidence="2" type="ORF">MUN76_08710</name>
</gene>
<evidence type="ECO:0008006" key="4">
    <source>
        <dbReference type="Google" id="ProtNLM"/>
    </source>
</evidence>
<evidence type="ECO:0000313" key="3">
    <source>
        <dbReference type="Proteomes" id="UP000831775"/>
    </source>
</evidence>
<name>A0ABY4FS93_9MICO</name>
<evidence type="ECO:0000313" key="2">
    <source>
        <dbReference type="EMBL" id="UOQ59138.1"/>
    </source>
</evidence>
<dbReference type="Proteomes" id="UP000831775">
    <property type="component" value="Chromosome"/>
</dbReference>
<keyword evidence="3" id="KW-1185">Reference proteome</keyword>
<proteinExistence type="predicted"/>
<protein>
    <recommendedName>
        <fullName evidence="4">Amine oxidase domain-containing protein</fullName>
    </recommendedName>
</protein>
<organism evidence="2 3">
    <name type="scientific">Leucobacter rhizosphaerae</name>
    <dbReference type="NCBI Taxonomy" id="2932245"/>
    <lineage>
        <taxon>Bacteria</taxon>
        <taxon>Bacillati</taxon>
        <taxon>Actinomycetota</taxon>
        <taxon>Actinomycetes</taxon>
        <taxon>Micrococcales</taxon>
        <taxon>Microbacteriaceae</taxon>
        <taxon>Leucobacter</taxon>
    </lineage>
</organism>
<sequence>MTDVYVIGSSLPALAAALELAEVGLRVRVALDRPVPDGAAADPEPGHGPAPAGERDHDGALEAFLVHVSAPLAPGDPAHPGTEPVATPPNPVQLRSAKGGWTRQPLPAVIGIPAVPMDAESLAILGGAGATRAALDRIKPVLTIGKAHELGALVRSRLGRAALDRLVDPFVRDRFGAAPDEVEVAVAAPGLNEALTRAGSLSGAALALAERDVARETRVAPRDGWAELRAHLIARLELFGAELVPHLPTDAQPVAAGWRITEADGHRLQVRAVVADPETPVPDAVAAACALVAPEAWRAVAEVEVSDPGLADPDLATLQTVDLPSGARWSVRVERDSEARWWARLAGPRMVDPGRLRGEVVEGAERTELSASVDRVIAAIGAAAVAGARITLRPAPHCSLERRDVETAAREALREAEPSLVIVGAALFAGDLADAIADARMVSTGLRRRLTGITE</sequence>
<evidence type="ECO:0000256" key="1">
    <source>
        <dbReference type="SAM" id="MobiDB-lite"/>
    </source>
</evidence>
<dbReference type="Gene3D" id="1.10.3110.10">
    <property type="entry name" value="protoporphyrinogen ix oxidase, domain 3"/>
    <property type="match status" value="1"/>
</dbReference>
<accession>A0ABY4FS93</accession>
<reference evidence="2 3" key="1">
    <citation type="submission" date="2022-04" db="EMBL/GenBank/DDBJ databases">
        <title>Leucobacter sp. isolated from rhizosphere of onion.</title>
        <authorList>
            <person name="Won M."/>
            <person name="Lee C.-M."/>
            <person name="Woen H.-Y."/>
            <person name="Kwon S.-W."/>
        </authorList>
    </citation>
    <scope>NUCLEOTIDE SEQUENCE [LARGE SCALE GENOMIC DNA]</scope>
    <source>
        <strain evidence="2 3">H25R-14</strain>
    </source>
</reference>